<gene>
    <name evidence="3" type="ORF">DXX99_09390</name>
</gene>
<feature type="domain" description="DUF5652" evidence="2">
    <location>
        <begin position="1"/>
        <end position="70"/>
    </location>
</feature>
<evidence type="ECO:0000256" key="1">
    <source>
        <dbReference type="SAM" id="Phobius"/>
    </source>
</evidence>
<organism evidence="3 4">
    <name type="scientific">Ammonifex thiophilus</name>
    <dbReference type="NCBI Taxonomy" id="444093"/>
    <lineage>
        <taxon>Bacteria</taxon>
        <taxon>Bacillati</taxon>
        <taxon>Bacillota</taxon>
        <taxon>Clostridia</taxon>
        <taxon>Thermoanaerobacterales</taxon>
        <taxon>Thermoanaerobacteraceae</taxon>
        <taxon>Ammonifex</taxon>
    </lineage>
</organism>
<evidence type="ECO:0000313" key="4">
    <source>
        <dbReference type="Proteomes" id="UP000256329"/>
    </source>
</evidence>
<keyword evidence="1" id="KW-0472">Membrane</keyword>
<sequence>MKSLTIQVPYLKPWVLALILAWSLFWKGWALWRSARNDQRGWFIILLLVHTLGLLDIVYLLIWGRRRPVWSRRWW</sequence>
<comment type="caution">
    <text evidence="3">The sequence shown here is derived from an EMBL/GenBank/DDBJ whole genome shotgun (WGS) entry which is preliminary data.</text>
</comment>
<dbReference type="OrthoDB" id="5119798at2"/>
<keyword evidence="4" id="KW-1185">Reference proteome</keyword>
<dbReference type="AlphaFoldDB" id="A0A3D8P1H1"/>
<evidence type="ECO:0000259" key="2">
    <source>
        <dbReference type="Pfam" id="PF18893"/>
    </source>
</evidence>
<protein>
    <recommendedName>
        <fullName evidence="2">DUF5652 domain-containing protein</fullName>
    </recommendedName>
</protein>
<feature type="transmembrane region" description="Helical" evidence="1">
    <location>
        <begin position="40"/>
        <end position="63"/>
    </location>
</feature>
<dbReference type="InterPro" id="IPR043712">
    <property type="entry name" value="DUF5652"/>
</dbReference>
<keyword evidence="1" id="KW-1133">Transmembrane helix</keyword>
<dbReference type="Proteomes" id="UP000256329">
    <property type="component" value="Unassembled WGS sequence"/>
</dbReference>
<dbReference type="RefSeq" id="WP_115793230.1">
    <property type="nucleotide sequence ID" value="NZ_QSLN01000019.1"/>
</dbReference>
<proteinExistence type="predicted"/>
<reference evidence="3 4" key="1">
    <citation type="submission" date="2018-08" db="EMBL/GenBank/DDBJ databases">
        <title>Form III RuBisCO-mediated autotrophy in Thermodesulfobium bacteria.</title>
        <authorList>
            <person name="Toshchakov S.V."/>
            <person name="Kublanov I.V."/>
            <person name="Frolov E."/>
            <person name="Bonch-Osmolovskaya E.A."/>
            <person name="Tourova T.P."/>
            <person name="Chernych N.A."/>
            <person name="Lebedinsky A.V."/>
        </authorList>
    </citation>
    <scope>NUCLEOTIDE SEQUENCE [LARGE SCALE GENOMIC DNA]</scope>
    <source>
        <strain evidence="3 4">SR</strain>
    </source>
</reference>
<name>A0A3D8P1H1_9THEO</name>
<evidence type="ECO:0000313" key="3">
    <source>
        <dbReference type="EMBL" id="RDV81303.1"/>
    </source>
</evidence>
<keyword evidence="1" id="KW-0812">Transmembrane</keyword>
<dbReference type="Pfam" id="PF18893">
    <property type="entry name" value="DUF5652"/>
    <property type="match status" value="1"/>
</dbReference>
<accession>A0A3D8P1H1</accession>
<dbReference type="EMBL" id="QSLN01000019">
    <property type="protein sequence ID" value="RDV81303.1"/>
    <property type="molecule type" value="Genomic_DNA"/>
</dbReference>